<proteinExistence type="predicted"/>
<gene>
    <name evidence="2" type="ORF">UW78_C0006G0105</name>
</gene>
<evidence type="ECO:0000313" key="2">
    <source>
        <dbReference type="EMBL" id="KKT81740.1"/>
    </source>
</evidence>
<evidence type="ECO:0000313" key="3">
    <source>
        <dbReference type="Proteomes" id="UP000034595"/>
    </source>
</evidence>
<keyword evidence="1" id="KW-1133">Transmembrane helix</keyword>
<dbReference type="AlphaFoldDB" id="A0A0G1KDW0"/>
<sequence length="54" mass="6298">MKNEGVDDYTKKYPLRSIFYGVLFLYFFVHGVLLAPLAKLFKFYLSGDELLVFA</sequence>
<evidence type="ECO:0000256" key="1">
    <source>
        <dbReference type="SAM" id="Phobius"/>
    </source>
</evidence>
<keyword evidence="1" id="KW-0472">Membrane</keyword>
<protein>
    <submittedName>
        <fullName evidence="2">Uncharacterized protein</fullName>
    </submittedName>
</protein>
<reference evidence="2 3" key="1">
    <citation type="journal article" date="2015" name="Nature">
        <title>rRNA introns, odd ribosomes, and small enigmatic genomes across a large radiation of phyla.</title>
        <authorList>
            <person name="Brown C.T."/>
            <person name="Hug L.A."/>
            <person name="Thomas B.C."/>
            <person name="Sharon I."/>
            <person name="Castelle C.J."/>
            <person name="Singh A."/>
            <person name="Wilkins M.J."/>
            <person name="Williams K.H."/>
            <person name="Banfield J.F."/>
        </authorList>
    </citation>
    <scope>NUCLEOTIDE SEQUENCE [LARGE SCALE GENOMIC DNA]</scope>
</reference>
<organism evidence="2 3">
    <name type="scientific">Candidatus Azambacteria bacterium GW2011_GWA1_44_9</name>
    <dbReference type="NCBI Taxonomy" id="1618610"/>
    <lineage>
        <taxon>Bacteria</taxon>
        <taxon>Candidatus Azamiibacteriota</taxon>
    </lineage>
</organism>
<dbReference type="Proteomes" id="UP000034595">
    <property type="component" value="Unassembled WGS sequence"/>
</dbReference>
<keyword evidence="1" id="KW-0812">Transmembrane</keyword>
<name>A0A0G1KDW0_9BACT</name>
<feature type="transmembrane region" description="Helical" evidence="1">
    <location>
        <begin position="18"/>
        <end position="38"/>
    </location>
</feature>
<dbReference type="EMBL" id="LCJQ01000006">
    <property type="protein sequence ID" value="KKT81740.1"/>
    <property type="molecule type" value="Genomic_DNA"/>
</dbReference>
<accession>A0A0G1KDW0</accession>
<comment type="caution">
    <text evidence="2">The sequence shown here is derived from an EMBL/GenBank/DDBJ whole genome shotgun (WGS) entry which is preliminary data.</text>
</comment>